<gene>
    <name evidence="1" type="ORF">AB433_03270</name>
</gene>
<dbReference type="AlphaFoldDB" id="A0A0G3XCD1"/>
<dbReference type="STRING" id="1348774.AB433_03270"/>
<evidence type="ECO:0000313" key="2">
    <source>
        <dbReference type="Proteomes" id="UP000035287"/>
    </source>
</evidence>
<dbReference type="PATRIC" id="fig|1348774.3.peg.684"/>
<accession>A0A0G3XCD1</accession>
<dbReference type="InterPro" id="IPR041854">
    <property type="entry name" value="BFD-like_2Fe2S-bd_dom_sf"/>
</dbReference>
<name>A0A0G3XCD1_9SPHN</name>
<protein>
    <submittedName>
        <fullName evidence="1">Ferredoxin</fullName>
    </submittedName>
</protein>
<organism evidence="1 2">
    <name type="scientific">Croceicoccus naphthovorans</name>
    <dbReference type="NCBI Taxonomy" id="1348774"/>
    <lineage>
        <taxon>Bacteria</taxon>
        <taxon>Pseudomonadati</taxon>
        <taxon>Pseudomonadota</taxon>
        <taxon>Alphaproteobacteria</taxon>
        <taxon>Sphingomonadales</taxon>
        <taxon>Erythrobacteraceae</taxon>
        <taxon>Croceicoccus</taxon>
    </lineage>
</organism>
<evidence type="ECO:0000313" key="1">
    <source>
        <dbReference type="EMBL" id="AKM09210.1"/>
    </source>
</evidence>
<proteinExistence type="predicted"/>
<sequence>MYLCICNAIREKDFRALAPVCAGTAEHIYAELGHQPQCRQCLDEAEEILDEFRCCAA</sequence>
<dbReference type="EMBL" id="CP011770">
    <property type="protein sequence ID" value="AKM09210.1"/>
    <property type="molecule type" value="Genomic_DNA"/>
</dbReference>
<dbReference type="Gene3D" id="1.10.10.1100">
    <property type="entry name" value="BFD-like [2Fe-2S]-binding domain"/>
    <property type="match status" value="1"/>
</dbReference>
<dbReference type="OrthoDB" id="7428628at2"/>
<keyword evidence="2" id="KW-1185">Reference proteome</keyword>
<dbReference type="KEGG" id="cna:AB433_03270"/>
<dbReference type="Proteomes" id="UP000035287">
    <property type="component" value="Chromosome"/>
</dbReference>
<dbReference type="RefSeq" id="WP_047819901.1">
    <property type="nucleotide sequence ID" value="NZ_CP011770.1"/>
</dbReference>
<reference evidence="1 2" key="1">
    <citation type="submission" date="2015-06" db="EMBL/GenBank/DDBJ databases">
        <authorList>
            <person name="Zeng Y."/>
            <person name="Huang Y."/>
        </authorList>
    </citation>
    <scope>NUCLEOTIDE SEQUENCE [LARGE SCALE GENOMIC DNA]</scope>
    <source>
        <strain evidence="1 2">PQ-2</strain>
    </source>
</reference>